<name>Q8MT99_DROME</name>
<dbReference type="UCSC" id="CG9059-RC">
    <property type="organism name" value="d. melanogaster"/>
</dbReference>
<dbReference type="AlphaFoldDB" id="Q8MT99"/>
<organism evidence="1">
    <name type="scientific">Drosophila melanogaster</name>
    <name type="common">Fruit fly</name>
    <dbReference type="NCBI Taxonomy" id="7227"/>
    <lineage>
        <taxon>Eukaryota</taxon>
        <taxon>Metazoa</taxon>
        <taxon>Ecdysozoa</taxon>
        <taxon>Arthropoda</taxon>
        <taxon>Hexapoda</taxon>
        <taxon>Insecta</taxon>
        <taxon>Pterygota</taxon>
        <taxon>Neoptera</taxon>
        <taxon>Endopterygota</taxon>
        <taxon>Diptera</taxon>
        <taxon>Brachycera</taxon>
        <taxon>Muscomorpha</taxon>
        <taxon>Ephydroidea</taxon>
        <taxon>Drosophilidae</taxon>
        <taxon>Drosophila</taxon>
        <taxon>Sophophora</taxon>
    </lineage>
</organism>
<evidence type="ECO:0000313" key="1">
    <source>
        <dbReference type="EMBL" id="AAM48325.1"/>
    </source>
</evidence>
<proteinExistence type="evidence at transcript level"/>
<reference evidence="1" key="1">
    <citation type="submission" date="2002-06" db="EMBL/GenBank/DDBJ databases">
        <authorList>
            <person name="Stapleton M."/>
            <person name="Brokstein P."/>
            <person name="Hong L."/>
            <person name="Agbayani A."/>
            <person name="Carlson J."/>
            <person name="Champe M."/>
            <person name="Chavez C."/>
            <person name="Dorsett V."/>
            <person name="Dresnek D."/>
            <person name="Farfan D."/>
            <person name="Frise E."/>
            <person name="George R."/>
            <person name="Gonzalez M."/>
            <person name="Guarin H."/>
            <person name="Kronmiller B."/>
            <person name="Li P."/>
            <person name="Liao G."/>
            <person name="Miranda A."/>
            <person name="Mungall C.J."/>
            <person name="Nunoo J."/>
            <person name="Pacleb J."/>
            <person name="Paragas V."/>
            <person name="Park S."/>
            <person name="Patel S."/>
            <person name="Phouanenavong S."/>
            <person name="Wan K."/>
            <person name="Yu C."/>
            <person name="Lewis S.E."/>
            <person name="Rubin G.M."/>
            <person name="Celniker S."/>
        </authorList>
    </citation>
    <scope>NUCLEOTIDE SEQUENCE</scope>
    <source>
        <strain evidence="1">Berkeley</strain>
    </source>
</reference>
<sequence length="109" mass="12794">MPFFFSKSDLIFKRANNSLLSGLLMFISHHHKIILPLSYFIKILFLTTPQHWSNRILPSATKSFDLARSYRYIDKCFWEEFHIVGETKQADTISKNSITYLEDGQKCCL</sequence>
<protein>
    <submittedName>
        <fullName evidence="1">GH06235p</fullName>
    </submittedName>
</protein>
<accession>Q8MT99</accession>
<dbReference type="EMBL" id="AY118296">
    <property type="protein sequence ID" value="AAM48325.1"/>
    <property type="molecule type" value="mRNA"/>
</dbReference>